<feature type="compositionally biased region" description="Polar residues" evidence="1">
    <location>
        <begin position="23"/>
        <end position="33"/>
    </location>
</feature>
<dbReference type="EMBL" id="HE573026">
    <property type="protein sequence ID" value="CCC50999.1"/>
    <property type="molecule type" value="Genomic_DNA"/>
</dbReference>
<evidence type="ECO:0000256" key="1">
    <source>
        <dbReference type="SAM" id="MobiDB-lite"/>
    </source>
</evidence>
<accession>G0U551</accession>
<dbReference type="OMA" id="MQTKYAA"/>
<organism evidence="2">
    <name type="scientific">Trypanosoma vivax (strain Y486)</name>
    <dbReference type="NCBI Taxonomy" id="1055687"/>
    <lineage>
        <taxon>Eukaryota</taxon>
        <taxon>Discoba</taxon>
        <taxon>Euglenozoa</taxon>
        <taxon>Kinetoplastea</taxon>
        <taxon>Metakinetoplastina</taxon>
        <taxon>Trypanosomatida</taxon>
        <taxon>Trypanosomatidae</taxon>
        <taxon>Trypanosoma</taxon>
        <taxon>Duttonella</taxon>
    </lineage>
</organism>
<feature type="region of interest" description="Disordered" evidence="1">
    <location>
        <begin position="1"/>
        <end position="33"/>
    </location>
</feature>
<proteinExistence type="predicted"/>
<sequence>MAEQCNAVRQRTNSIHSEKTHETGNGSRLRSRATSTVGSCRTAAGNLHADTVVTLSIVVFPCNSCPIFRSNRIPQLANSPPHNPGDVVYIGVTEEVAQQRLQEIAFPRGFGCKSDATSNGPSFVTCIEQVKRGTTLRYHRVMITSTFIALIASQQGSLHTMQTKYAAVALILTFPACSPYYSMFLENFDIGARQMLNISLAFAMWATQRFFVRLSIATKARIAGSSVTADVVAELEQHTKSFETYNILAAALANALTRSHVVPRLHGRAGSLVFGCPVSNSSHSSVTRPVNGSPNLFVGEVEDCVYKALRSLRHFNEQFASCVVAGLLCVSNWNKRVVNYSGALHGGITAGNRHTTDGSNGIKGLMNSENDLYQDFWNAMEEKEWKSAAEGAAQRDVDRVGNASAKIGRRGRLKGQQATSLSASSVSFPQMRLPASQPPSPGRVGRVVIFCTNPDLARHLLVVAAFFFRDGRRASCEGDADSDVEKQPGETLNAVPFGGRVETCAYSSLPVQWLMEDYDALRVDELLCSPYTIDNVVLVIAPRLLACMRFCVKKTFSTSPILVERFGDHHPVVQPFKQRLLSRVKILPDKLIEKVLKVVCDLKQKSPASKVCTEFLECFIAWFVQRHYTDRSLKDVTRRWEETQAGRGYSSPLLCTVSPGLTAVYDNDDSCPSPSNLTPRQAGAEDVTPFYVEGLPCTGLFGEEEGLQLASLLLEDF</sequence>
<name>G0U551_TRYVY</name>
<gene>
    <name evidence="2" type="ORF">TVY486_1000530</name>
</gene>
<dbReference type="AlphaFoldDB" id="G0U551"/>
<reference evidence="2" key="1">
    <citation type="journal article" date="2012" name="Proc. Natl. Acad. Sci. U.S.A.">
        <title>Antigenic diversity is generated by distinct evolutionary mechanisms in African trypanosome species.</title>
        <authorList>
            <person name="Jackson A.P."/>
            <person name="Berry A."/>
            <person name="Aslett M."/>
            <person name="Allison H.C."/>
            <person name="Burton P."/>
            <person name="Vavrova-Anderson J."/>
            <person name="Brown R."/>
            <person name="Browne H."/>
            <person name="Corton N."/>
            <person name="Hauser H."/>
            <person name="Gamble J."/>
            <person name="Gilderthorp R."/>
            <person name="Marcello L."/>
            <person name="McQuillan J."/>
            <person name="Otto T.D."/>
            <person name="Quail M.A."/>
            <person name="Sanders M.J."/>
            <person name="van Tonder A."/>
            <person name="Ginger M.L."/>
            <person name="Field M.C."/>
            <person name="Barry J.D."/>
            <person name="Hertz-Fowler C."/>
            <person name="Berriman M."/>
        </authorList>
    </citation>
    <scope>NUCLEOTIDE SEQUENCE</scope>
    <source>
        <strain evidence="2">Y486</strain>
    </source>
</reference>
<dbReference type="VEuPathDB" id="TriTrypDB:TvY486_1000530"/>
<evidence type="ECO:0000313" key="2">
    <source>
        <dbReference type="EMBL" id="CCC50999.1"/>
    </source>
</evidence>
<protein>
    <submittedName>
        <fullName evidence="2">Uncharacterized protein</fullName>
    </submittedName>
</protein>